<evidence type="ECO:0000256" key="1">
    <source>
        <dbReference type="SAM" id="MobiDB-lite"/>
    </source>
</evidence>
<feature type="region of interest" description="Disordered" evidence="1">
    <location>
        <begin position="2130"/>
        <end position="2156"/>
    </location>
</feature>
<dbReference type="InterPro" id="IPR044218">
    <property type="entry name" value="SWEETIE"/>
</dbReference>
<dbReference type="Pfam" id="PF20210">
    <property type="entry name" value="Laa1_Sip1_HTR5"/>
    <property type="match status" value="1"/>
</dbReference>
<sequence>MSPPDKGPLGVAPGAHLDEEECLPFPIFMAELELLVGNSKRGKPDGVQLLELLQKLVATIPRTDKAVLKQYQRQCEAMLYDVLAHGIGAAVRRLIYNCFSSLYAHGDAISIYTRVNVLQSYLGSKEGMSRSTGESIRVGLLDFLAHLHLYYGRMLGNSAPDSIGIALRTVSKGGNQPVVRCAALRLATAVLRGMNSVDRSAPTVQADGWTIVQRHVKDRTCEEVRAGCLKLLGALCAAGGGPLWRDGAYGAEEALRTCLALTEDAGQAVRDAAYAALGELAAASRPAAKSEAVTGEKRPAKKAAAERVVSGCVRGCLVQPLLDAALHSKRETCLGISRAWMAYIAAIRHQHHGSDQTTELLEIAALLINAVNEAGRLVAETRTSPGTDPGGELGAGLAGSEQPPLQACALYVLRRGIMSALTEAGQRKLLERLAFALDKRLCTPAAVVTLEALAALLEAVGEVTDETAGSLERLLQPYVTSNSAATRQQAAIAMAALAAAHPAAAARMLSGCLDTVASCAAQMAAPLSAAAAASTAVAAAAPAPPGPIPSASPGGAAGNGSTQADGQGGVPVKGLPSLRTTSAPVADGGGGAAAASVPPSPPRPATPNGGGGRPMPVQRAVMDTCHGAALAAARLLLATARAPLGCPARLQQRALALAEDLASGPGPELAGNRAICREVGFLLLGTLCALGVPQSTRGPGEMAALWQTALGETARKELDERGLPQRPGVDLELAVQLWWRSVALQALAAYLAAAQAGSGSGAAASFSAPSRSRSATALAFLHGASAACFSGKQSEAANGLPRMRSGTGGTGAAGAGAASAGGWEQEWAALVDPLVPLVEPLLELLDSQSYLHEPAKAKGGPGGVLAGAAAMFTLSLLELHLCAPGGRISSSASHAALLTKTCLRPFRQGLTPAAADALTIAGLRGLLSPDDAPLGPWPPGTDPLEDALRSFTGGRGAPQLPPWLSAEDYAALLSGAFGSGSGGGSSAAAVVSVAGVAVPSGLLPAGGDDVGGAAADGSSDGGAAAAAVPGVALGASGGGGGEAAVASSSSSGGLAHAAYPQAVGLEAALLTVQLVMLGRQTAASPVLQQLQVLEVILAAVQASKTFARQSRDAAACCRLPLAVAAAVAALAGYGHAAMAARRSKASLDPSDKVSEKLLQLAQALMPDEEATAPLAAALSRATAETYAASAAAGSETWALRVVRALGSELAASAAEGRADPQQRAVLALALGAAHRCRGGLAMQAAVGSSAEALVAGASRPGCAGAAAWVLHGLWLVACSGGGAFVPRVKTSLQLGQELLVSSFESPALRAACARLANASVLVLGPEFRLGSLEYVRAKSLVAASGGGGGGGGGHHVAGVDGGGGAADGAVRSGGGGGADGGLGLVLFVQQIILFAPHAVPPAKHVLLLLSHLLSSQPDLRAASALTLRHLAERSAEALRPAEAAPLLFAALDRESDARIAGQLRATITTVLNASVVSGPSFWLELLSDVVFAAGPPASAAAGGDAPEGHRSGGGGGGGGDDEDEEDKYGRAARSSSASSGSGAKASGRSGSGKAPRSVREVLTAPHLRTRHYAAECLLRLVHVCVASNERHRDSSVLELFQAAGRPASSSSAGGAAGRAGDLLIIKLQALVDMGFKLATCPLESLRPHGVRMLTLLVQLFGDVPDPLLQGARLMEQYQAQVVSALRSSLGARQAAAGGLPGFASAAAGTSASAAAAETVQHPLLQIAGGALATCFLESGLAAGDALVLRRLMELLSAPLSAWHTLRYEPYAEWVGVRARVELLRAQAQCCAIAAGAAGRGDVLCAGIVAKAQEPHAGRLQALWAALLQDHAVLCSQPPAVLELYRSPLLEGSVPPEAAAPAAPPPPPPKDGNGHGGLGEDGGEGEGERVESGFGLTPAVAAVLRPVYAAACPAALAALAGRLPPAAELTAAAAGAGARAQFRRLLEVGLMLLSDAAARLAHAVHEATRGAAAAAAVAATDVSAMAAPPRPTDFPQLRDAAARLSDVLRALQRFFASEYLTALIVAAPAVDAAAPAAPAANGKPGVAAAPAAAEPLVPPAVLRDLLQSLGAAAAHALLPLHWALASAAVPRGLGALLTGLALPCCSLVRELCSSAPEHSLAAAAAAAGEHGDDGLGDGGGSGSDGAEEGDGLRRRSSAAGEAAAGLGAGNGQVEALRDSDDGGRVGSCTSVVTAAAVEAILLLASVCAPYSYGPHLARLTPLDGGSAGSTAGSGGGAAAAAADARESVAGWVRPPFVSCPGSGAGGSRGGSDAGGGAPDGLPGCVPLPSLGAEAAAGLAQCMVQVLAAAQQLIRRAPWSAMAPHTGPLLELPLRLILTSAPGTPVVAAAQRYLETTTAALLARPEARSAASAPQAASAAGGAAGSPSPATFAAASIVALSDVTELHLRALRRLDGDGGAAASGGAAAEAAGCAEAPAAAAARLQGRLAALVPALLSCSASFEAAEPPAPQQAAAAAAGGAAGPSPVPSPSKAPFPSALGRTGSGSAGSGAVALHLRSARGALSAGSGGGSRALGSAASVHRASTAGGAAQQQQQQPQVAAAALAAAAAPSPAARLSAAAVRDCVMAAAAGAFQAAVPPAAALAVLEAARAAVQEAAVEEPGSARGRWARAVVHSLMPPAVERVAALLALARQPLAGSEQSLVAECLKLLVLAATLAGPHGAAAQEGVMQVLVPMLVEVAAPAAGPAAATPPLRDLAVKLITTLPAAAAGAAFKAQLAAQPAAAKLRLQGALREAAAAAAATAAAAAAAPAAAAAAAGAGATPGAGAPALVAGAGPGATTGRRPAIQLKTTFALPLPGK</sequence>
<gene>
    <name evidence="2" type="primary">PLEST000622</name>
    <name evidence="2" type="ORF">PLESTB_000026300</name>
</gene>
<protein>
    <submittedName>
        <fullName evidence="2">Uncharacterized protein</fullName>
    </submittedName>
</protein>
<dbReference type="EMBL" id="BRXU01000001">
    <property type="protein sequence ID" value="GLC47793.1"/>
    <property type="molecule type" value="Genomic_DNA"/>
</dbReference>
<organism evidence="2 3">
    <name type="scientific">Pleodorina starrii</name>
    <dbReference type="NCBI Taxonomy" id="330485"/>
    <lineage>
        <taxon>Eukaryota</taxon>
        <taxon>Viridiplantae</taxon>
        <taxon>Chlorophyta</taxon>
        <taxon>core chlorophytes</taxon>
        <taxon>Chlorophyceae</taxon>
        <taxon>CS clade</taxon>
        <taxon>Chlamydomonadales</taxon>
        <taxon>Volvocaceae</taxon>
        <taxon>Pleodorina</taxon>
    </lineage>
</organism>
<feature type="region of interest" description="Disordered" evidence="1">
    <location>
        <begin position="2469"/>
        <end position="2500"/>
    </location>
</feature>
<dbReference type="OrthoDB" id="512736at2759"/>
<evidence type="ECO:0000313" key="3">
    <source>
        <dbReference type="Proteomes" id="UP001165080"/>
    </source>
</evidence>
<accession>A0A9W6B8T8</accession>
<evidence type="ECO:0000313" key="2">
    <source>
        <dbReference type="EMBL" id="GLC47793.1"/>
    </source>
</evidence>
<dbReference type="PANTHER" id="PTHR46975">
    <property type="entry name" value="PROTEIN SWEETIE"/>
    <property type="match status" value="1"/>
</dbReference>
<name>A0A9W6B8T8_9CHLO</name>
<keyword evidence="3" id="KW-1185">Reference proteome</keyword>
<dbReference type="InterPro" id="IPR016024">
    <property type="entry name" value="ARM-type_fold"/>
</dbReference>
<reference evidence="2 3" key="1">
    <citation type="journal article" date="2023" name="Commun. Biol.">
        <title>Reorganization of the ancestral sex-determining regions during the evolution of trioecy in Pleodorina starrii.</title>
        <authorList>
            <person name="Takahashi K."/>
            <person name="Suzuki S."/>
            <person name="Kawai-Toyooka H."/>
            <person name="Yamamoto K."/>
            <person name="Hamaji T."/>
            <person name="Ootsuki R."/>
            <person name="Yamaguchi H."/>
            <person name="Kawachi M."/>
            <person name="Higashiyama T."/>
            <person name="Nozaki H."/>
        </authorList>
    </citation>
    <scope>NUCLEOTIDE SEQUENCE [LARGE SCALE GENOMIC DNA]</scope>
    <source>
        <strain evidence="2 3">NIES-4479</strain>
    </source>
</reference>
<feature type="region of interest" description="Disordered" evidence="1">
    <location>
        <begin position="381"/>
        <end position="400"/>
    </location>
</feature>
<feature type="compositionally biased region" description="Gly residues" evidence="1">
    <location>
        <begin position="388"/>
        <end position="397"/>
    </location>
</feature>
<dbReference type="SUPFAM" id="SSF48371">
    <property type="entry name" value="ARM repeat"/>
    <property type="match status" value="1"/>
</dbReference>
<dbReference type="InterPro" id="IPR046837">
    <property type="entry name" value="Laa1/Sip1/HEATR5-like_HEAT"/>
</dbReference>
<dbReference type="Proteomes" id="UP001165080">
    <property type="component" value="Unassembled WGS sequence"/>
</dbReference>
<feature type="region of interest" description="Disordered" evidence="1">
    <location>
        <begin position="931"/>
        <end position="952"/>
    </location>
</feature>
<feature type="compositionally biased region" description="Low complexity" evidence="1">
    <location>
        <begin position="1531"/>
        <end position="1554"/>
    </location>
</feature>
<feature type="region of interest" description="Disordered" evidence="1">
    <location>
        <begin position="540"/>
        <end position="618"/>
    </location>
</feature>
<feature type="region of interest" description="Disordered" evidence="1">
    <location>
        <begin position="1854"/>
        <end position="1890"/>
    </location>
</feature>
<feature type="region of interest" description="Disordered" evidence="1">
    <location>
        <begin position="1497"/>
        <end position="1558"/>
    </location>
</feature>
<proteinExistence type="predicted"/>
<comment type="caution">
    <text evidence="2">The sequence shown here is derived from an EMBL/GenBank/DDBJ whole genome shotgun (WGS) entry which is preliminary data.</text>
</comment>
<dbReference type="GO" id="GO:0005975">
    <property type="term" value="P:carbohydrate metabolic process"/>
    <property type="evidence" value="ECO:0007669"/>
    <property type="project" value="InterPro"/>
</dbReference>
<dbReference type="PANTHER" id="PTHR46975:SF2">
    <property type="entry name" value="PROTEIN SWEETIE"/>
    <property type="match status" value="1"/>
</dbReference>